<evidence type="ECO:0000313" key="2">
    <source>
        <dbReference type="Proteomes" id="UP000186817"/>
    </source>
</evidence>
<protein>
    <submittedName>
        <fullName evidence="1">Uncharacterized protein</fullName>
    </submittedName>
</protein>
<proteinExistence type="predicted"/>
<dbReference type="AlphaFoldDB" id="A0A1Q9D2R7"/>
<dbReference type="OrthoDB" id="415846at2759"/>
<gene>
    <name evidence="1" type="ORF">AK812_SmicGene29117</name>
</gene>
<reference evidence="1 2" key="1">
    <citation type="submission" date="2016-02" db="EMBL/GenBank/DDBJ databases">
        <title>Genome analysis of coral dinoflagellate symbionts highlights evolutionary adaptations to a symbiotic lifestyle.</title>
        <authorList>
            <person name="Aranda M."/>
            <person name="Li Y."/>
            <person name="Liew Y.J."/>
            <person name="Baumgarten S."/>
            <person name="Simakov O."/>
            <person name="Wilson M."/>
            <person name="Piel J."/>
            <person name="Ashoor H."/>
            <person name="Bougouffa S."/>
            <person name="Bajic V.B."/>
            <person name="Ryu T."/>
            <person name="Ravasi T."/>
            <person name="Bayer T."/>
            <person name="Micklem G."/>
            <person name="Kim H."/>
            <person name="Bhak J."/>
            <person name="Lajeunesse T.C."/>
            <person name="Voolstra C.R."/>
        </authorList>
    </citation>
    <scope>NUCLEOTIDE SEQUENCE [LARGE SCALE GENOMIC DNA]</scope>
    <source>
        <strain evidence="1 2">CCMP2467</strain>
    </source>
</reference>
<dbReference type="Proteomes" id="UP000186817">
    <property type="component" value="Unassembled WGS sequence"/>
</dbReference>
<dbReference type="OMA" id="WSSADMY"/>
<name>A0A1Q9D2R7_SYMMI</name>
<keyword evidence="2" id="KW-1185">Reference proteome</keyword>
<dbReference type="EMBL" id="LSRX01000761">
    <property type="protein sequence ID" value="OLP89435.1"/>
    <property type="molecule type" value="Genomic_DNA"/>
</dbReference>
<accession>A0A1Q9D2R7</accession>
<organism evidence="1 2">
    <name type="scientific">Symbiodinium microadriaticum</name>
    <name type="common">Dinoflagellate</name>
    <name type="synonym">Zooxanthella microadriatica</name>
    <dbReference type="NCBI Taxonomy" id="2951"/>
    <lineage>
        <taxon>Eukaryota</taxon>
        <taxon>Sar</taxon>
        <taxon>Alveolata</taxon>
        <taxon>Dinophyceae</taxon>
        <taxon>Suessiales</taxon>
        <taxon>Symbiodiniaceae</taxon>
        <taxon>Symbiodinium</taxon>
    </lineage>
</organism>
<sequence length="625" mass="69351">MSSCAAICSLLLELQIERQKSVSQSVCSRFSVLAMVEDDKTDSESSSDVGFSLSLYCDSLWLLLPMQLRDAFGSERIPAANILSNFFADRADLESFASVHCPSDAGVSISHTCSILSTLVARASEQACRVHKRRALVPDSAKFLAVSLASGVKRLRTDVVPEFSRAWLRKRSGPITVRRWRHRLDRRLASTSCTSSRQELERQELQHWQAVLADLVKEAGLPVVEHMKLVRFPESMLLAALGSARAATVRKHVREWKKVKLYCLATSGKAWPQHVGLLLDYLHERYLEPCARTVPQAILASLSFVEKAGGVASDERFSTLPVLRNTVNQLTADLEAKAPPKRKAPMLPVSVIGATELAIGKRVRFLPVFVSRHVFFMKPDWLEVGWSVWSSADMYFERDYFLPLPNADASGAIHRMSDYAHTLAGSKRLLRLMCSPSGRNIRRETVSVLASLGVPRDKRDFVGRWRVITASDEYIRTAQHVARGVRRDTWWHLVDGGLDDLEASLADRSVGHVDALAQVALLRLGTGVGPFLGTSCAKGTKPGSSCPVPPADECILNLAEADAAPPFFIAVVGKRRLRRLHRKDGCGTDPDDLHEMVPVYEPQEAEYDVACKHCWRNGKQPQDPA</sequence>
<comment type="caution">
    <text evidence="1">The sequence shown here is derived from an EMBL/GenBank/DDBJ whole genome shotgun (WGS) entry which is preliminary data.</text>
</comment>
<evidence type="ECO:0000313" key="1">
    <source>
        <dbReference type="EMBL" id="OLP89435.1"/>
    </source>
</evidence>